<protein>
    <recommendedName>
        <fullName evidence="2">G domain-containing protein</fullName>
    </recommendedName>
</protein>
<evidence type="ECO:0000259" key="2">
    <source>
        <dbReference type="Pfam" id="PF01926"/>
    </source>
</evidence>
<evidence type="ECO:0000313" key="3">
    <source>
        <dbReference type="EMBL" id="TCD63736.1"/>
    </source>
</evidence>
<keyword evidence="4" id="KW-1185">Reference proteome</keyword>
<comment type="caution">
    <text evidence="3">The sequence shown here is derived from an EMBL/GenBank/DDBJ whole genome shotgun (WGS) entry which is preliminary data.</text>
</comment>
<dbReference type="OrthoDB" id="8954335at2759"/>
<reference evidence="3 4" key="1">
    <citation type="submission" date="2018-11" db="EMBL/GenBank/DDBJ databases">
        <title>Genome assembly of Steccherinum ochraceum LE-BIN_3174, the white-rot fungus of the Steccherinaceae family (The Residual Polyporoid clade, Polyporales, Basidiomycota).</title>
        <authorList>
            <person name="Fedorova T.V."/>
            <person name="Glazunova O.A."/>
            <person name="Landesman E.O."/>
            <person name="Moiseenko K.V."/>
            <person name="Psurtseva N.V."/>
            <person name="Savinova O.S."/>
            <person name="Shakhova N.V."/>
            <person name="Tyazhelova T.V."/>
            <person name="Vasina D.V."/>
        </authorList>
    </citation>
    <scope>NUCLEOTIDE SEQUENCE [LARGE SCALE GENOMIC DNA]</scope>
    <source>
        <strain evidence="3 4">LE-BIN_3174</strain>
    </source>
</reference>
<dbReference type="CDD" id="cd00882">
    <property type="entry name" value="Ras_like_GTPase"/>
    <property type="match status" value="1"/>
</dbReference>
<proteinExistence type="predicted"/>
<organism evidence="3 4">
    <name type="scientific">Steccherinum ochraceum</name>
    <dbReference type="NCBI Taxonomy" id="92696"/>
    <lineage>
        <taxon>Eukaryota</taxon>
        <taxon>Fungi</taxon>
        <taxon>Dikarya</taxon>
        <taxon>Basidiomycota</taxon>
        <taxon>Agaricomycotina</taxon>
        <taxon>Agaricomycetes</taxon>
        <taxon>Polyporales</taxon>
        <taxon>Steccherinaceae</taxon>
        <taxon>Steccherinum</taxon>
    </lineage>
</organism>
<name>A0A4R0RAE2_9APHY</name>
<evidence type="ECO:0000256" key="1">
    <source>
        <dbReference type="SAM" id="MobiDB-lite"/>
    </source>
</evidence>
<dbReference type="Proteomes" id="UP000292702">
    <property type="component" value="Unassembled WGS sequence"/>
</dbReference>
<dbReference type="GO" id="GO:0005525">
    <property type="term" value="F:GTP binding"/>
    <property type="evidence" value="ECO:0007669"/>
    <property type="project" value="InterPro"/>
</dbReference>
<accession>A0A4R0RAE2</accession>
<dbReference type="InterPro" id="IPR006073">
    <property type="entry name" value="GTP-bd"/>
</dbReference>
<dbReference type="Gene3D" id="3.40.50.300">
    <property type="entry name" value="P-loop containing nucleotide triphosphate hydrolases"/>
    <property type="match status" value="1"/>
</dbReference>
<evidence type="ECO:0000313" key="4">
    <source>
        <dbReference type="Proteomes" id="UP000292702"/>
    </source>
</evidence>
<feature type="region of interest" description="Disordered" evidence="1">
    <location>
        <begin position="299"/>
        <end position="323"/>
    </location>
</feature>
<dbReference type="InterPro" id="IPR027417">
    <property type="entry name" value="P-loop_NTPase"/>
</dbReference>
<sequence length="369" mass="40813">MNSNALGNEVVIAIMGATGAGKSTFINLLAGTDFGVGAGLKSCTKGIEVSPPFISGGRRVTLVDTPGFDDTNLSDTEVLTMIALFLSQAYENGRLLSGVIFLHRISDFRVSGVTRRNFGLFRNLCGDENLNHVVIATNMWGQVSQEVGEAREMELASEDMFFKPALAGGAQMVRHDSSLQSAHDILQSLIDNPPTTLRIQRELVLEGKDITETAAGLELDQELVAAGKKHREHLARVQQDMTAAMMAKDVQSKRELEQVRSELLSHMRKNEEERTNLSSQYAREKEEMDAQLASLKASLEAESNARQQGERALADARRSQENTAAEYRANREMLNRQIADLQRQHQNSRQRNGLMNILIPAVTFLAKFL</sequence>
<dbReference type="SUPFAM" id="SSF52540">
    <property type="entry name" value="P-loop containing nucleoside triphosphate hydrolases"/>
    <property type="match status" value="1"/>
</dbReference>
<feature type="region of interest" description="Disordered" evidence="1">
    <location>
        <begin position="267"/>
        <end position="286"/>
    </location>
</feature>
<dbReference type="EMBL" id="RWJN01000278">
    <property type="protein sequence ID" value="TCD63736.1"/>
    <property type="molecule type" value="Genomic_DNA"/>
</dbReference>
<dbReference type="Pfam" id="PF01926">
    <property type="entry name" value="MMR_HSR1"/>
    <property type="match status" value="1"/>
</dbReference>
<dbReference type="AlphaFoldDB" id="A0A4R0RAE2"/>
<feature type="compositionally biased region" description="Basic and acidic residues" evidence="1">
    <location>
        <begin position="308"/>
        <end position="320"/>
    </location>
</feature>
<feature type="domain" description="G" evidence="2">
    <location>
        <begin position="12"/>
        <end position="69"/>
    </location>
</feature>
<gene>
    <name evidence="3" type="ORF">EIP91_004987</name>
</gene>